<dbReference type="InterPro" id="IPR019999">
    <property type="entry name" value="Anth_synth_I-like"/>
</dbReference>
<comment type="catalytic activity">
    <reaction evidence="8">
        <text>chorismate + L-glutamine = anthranilate + pyruvate + L-glutamate + H(+)</text>
        <dbReference type="Rhea" id="RHEA:21732"/>
        <dbReference type="ChEBI" id="CHEBI:15361"/>
        <dbReference type="ChEBI" id="CHEBI:15378"/>
        <dbReference type="ChEBI" id="CHEBI:16567"/>
        <dbReference type="ChEBI" id="CHEBI:29748"/>
        <dbReference type="ChEBI" id="CHEBI:29985"/>
        <dbReference type="ChEBI" id="CHEBI:58359"/>
        <dbReference type="EC" id="4.1.3.27"/>
    </reaction>
</comment>
<dbReference type="EMBL" id="WEHW01000004">
    <property type="protein sequence ID" value="KAB7652358.1"/>
    <property type="molecule type" value="Genomic_DNA"/>
</dbReference>
<dbReference type="PRINTS" id="PR00095">
    <property type="entry name" value="ANTSNTHASEI"/>
</dbReference>
<evidence type="ECO:0000313" key="12">
    <source>
        <dbReference type="Proteomes" id="UP000469462"/>
    </source>
</evidence>
<comment type="function">
    <text evidence="7">Part of a heterotetrameric complex that catalyzes the two-step biosynthesis of anthranilate, an intermediate in the biosynthesis of L-tryptophan. In the first step, the glutamine-binding beta subunit (TrpG) of anthranilate synthase (AS) provides the glutamine amidotransferase activity which generates ammonia as a substrate that, along with chorismate, is used in the second step, catalyzed by the large alpha subunit of AS (TrpE) to produce anthranilate. In the absence of TrpG, TrpE can synthesize anthranilate directly from chorismate and high concentrations of ammonia.</text>
</comment>
<evidence type="ECO:0000256" key="6">
    <source>
        <dbReference type="ARBA" id="ARBA00023239"/>
    </source>
</evidence>
<dbReference type="InterPro" id="IPR005801">
    <property type="entry name" value="ADC_synthase"/>
</dbReference>
<name>A0AAI9SEM6_9BURK</name>
<evidence type="ECO:0000256" key="7">
    <source>
        <dbReference type="ARBA" id="ARBA00025634"/>
    </source>
</evidence>
<evidence type="ECO:0000256" key="2">
    <source>
        <dbReference type="ARBA" id="ARBA00011575"/>
    </source>
</evidence>
<proteinExistence type="predicted"/>
<feature type="domain" description="Anthranilate synthase component I N-terminal" evidence="10">
    <location>
        <begin position="26"/>
        <end position="166"/>
    </location>
</feature>
<evidence type="ECO:0000313" key="11">
    <source>
        <dbReference type="EMBL" id="KAB7652358.1"/>
    </source>
</evidence>
<evidence type="ECO:0000256" key="1">
    <source>
        <dbReference type="ARBA" id="ARBA00001946"/>
    </source>
</evidence>
<keyword evidence="4" id="KW-0479">Metal-binding</keyword>
<evidence type="ECO:0000256" key="3">
    <source>
        <dbReference type="ARBA" id="ARBA00020653"/>
    </source>
</evidence>
<keyword evidence="12" id="KW-1185">Reference proteome</keyword>
<evidence type="ECO:0000256" key="5">
    <source>
        <dbReference type="ARBA" id="ARBA00022842"/>
    </source>
</evidence>
<dbReference type="GO" id="GO:0046872">
    <property type="term" value="F:metal ion binding"/>
    <property type="evidence" value="ECO:0007669"/>
    <property type="project" value="UniProtKB-KW"/>
</dbReference>
<protein>
    <recommendedName>
        <fullName evidence="3">Anthranilate synthase component 1</fullName>
    </recommendedName>
</protein>
<dbReference type="Proteomes" id="UP000469462">
    <property type="component" value="Unassembled WGS sequence"/>
</dbReference>
<sequence length="491" mass="53127">MLSFQEFSDLALKGNLVPVTEKLCADMETPVTVLARLKDDENVFLLESVEAGERFGRYSFIGLNPRGVFTVENGKAFYAPADGKKRELPAPDGPLMAMRTLMQGLTPALSPDMPAFIGGAVGAIGYEAVGEFETLPAPKPGLSGPTSSFMIADDLIIFDNFRHTLMLSAAVRTDEFETLQAAYNEGVRRVGVMKEKLARPAFPATPESHPVPELRSNCTETAFSEMVEKARAQIRDGNIIQVVLSQKFSGETDIPPLTLYRALRLINPSPYTFFMKMGKLILISSSPETLCRTEAGGKALLRPIAGTRPRGQTPEEDAALEKSLLADPKERAEHLMLVDLARNDLGRIAAPGTVQVSDFMSIQRFSHVMHIVSTVEGELGEGRDAFDLVRSAFPAGTLSGAPKVRAMEIIHALEPSPRGMYGGAAGYFGYDGAMDLAITIRTIVLDGRHMEIQSGAGIVHDSVPHAEYLETCNKAAAMMKAIELAARGLAL</sequence>
<dbReference type="Pfam" id="PF04715">
    <property type="entry name" value="Anth_synt_I_N"/>
    <property type="match status" value="1"/>
</dbReference>
<evidence type="ECO:0000256" key="8">
    <source>
        <dbReference type="ARBA" id="ARBA00047683"/>
    </source>
</evidence>
<dbReference type="PANTHER" id="PTHR11236">
    <property type="entry name" value="AMINOBENZOATE/ANTHRANILATE SYNTHASE"/>
    <property type="match status" value="1"/>
</dbReference>
<feature type="domain" description="Chorismate-utilising enzyme C-terminal" evidence="9">
    <location>
        <begin position="221"/>
        <end position="474"/>
    </location>
</feature>
<dbReference type="Pfam" id="PF00425">
    <property type="entry name" value="Chorismate_bind"/>
    <property type="match status" value="1"/>
</dbReference>
<dbReference type="AlphaFoldDB" id="A0AAI9SEM6"/>
<evidence type="ECO:0000259" key="10">
    <source>
        <dbReference type="Pfam" id="PF04715"/>
    </source>
</evidence>
<comment type="subunit">
    <text evidence="2">Heterotetramer consisting of two non-identical subunits: a beta subunit (TrpG) and a large alpha subunit (TrpE).</text>
</comment>
<dbReference type="InterPro" id="IPR006805">
    <property type="entry name" value="Anth_synth_I_N"/>
</dbReference>
<accession>A0AAI9SEM6</accession>
<reference evidence="11 12" key="1">
    <citation type="submission" date="2019-10" db="EMBL/GenBank/DDBJ databases">
        <title>Genome diversity of Sutterella seckii.</title>
        <authorList>
            <person name="Chaplin A.V."/>
            <person name="Sokolova S.R."/>
            <person name="Mosin K.A."/>
            <person name="Ivanova E.L."/>
            <person name="Kochetkova T.O."/>
            <person name="Goltsov A.Y."/>
            <person name="Trofimov D.Y."/>
            <person name="Efimov B.A."/>
        </authorList>
    </citation>
    <scope>NUCLEOTIDE SEQUENCE [LARGE SCALE GENOMIC DNA]</scope>
    <source>
        <strain evidence="11 12">ASD3426</strain>
    </source>
</reference>
<dbReference type="SUPFAM" id="SSF56322">
    <property type="entry name" value="ADC synthase"/>
    <property type="match status" value="1"/>
</dbReference>
<comment type="caution">
    <text evidence="11">The sequence shown here is derived from an EMBL/GenBank/DDBJ whole genome shotgun (WGS) entry which is preliminary data.</text>
</comment>
<dbReference type="GO" id="GO:0000162">
    <property type="term" value="P:L-tryptophan biosynthetic process"/>
    <property type="evidence" value="ECO:0007669"/>
    <property type="project" value="TreeGrafter"/>
</dbReference>
<organism evidence="11 12">
    <name type="scientific">Sutterella seckii</name>
    <dbReference type="NCBI Taxonomy" id="1944635"/>
    <lineage>
        <taxon>Bacteria</taxon>
        <taxon>Pseudomonadati</taxon>
        <taxon>Pseudomonadota</taxon>
        <taxon>Betaproteobacteria</taxon>
        <taxon>Burkholderiales</taxon>
        <taxon>Sutterellaceae</taxon>
        <taxon>Sutterella</taxon>
    </lineage>
</organism>
<dbReference type="RefSeq" id="WP_139686985.1">
    <property type="nucleotide sequence ID" value="NZ_WEHW01000004.1"/>
</dbReference>
<dbReference type="Gene3D" id="3.60.120.10">
    <property type="entry name" value="Anthranilate synthase"/>
    <property type="match status" value="1"/>
</dbReference>
<evidence type="ECO:0000259" key="9">
    <source>
        <dbReference type="Pfam" id="PF00425"/>
    </source>
</evidence>
<keyword evidence="6" id="KW-0456">Lyase</keyword>
<gene>
    <name evidence="11" type="ORF">GBM96_02695</name>
</gene>
<dbReference type="InterPro" id="IPR015890">
    <property type="entry name" value="Chorismate_C"/>
</dbReference>
<dbReference type="GO" id="GO:0004049">
    <property type="term" value="F:anthranilate synthase activity"/>
    <property type="evidence" value="ECO:0007669"/>
    <property type="project" value="UniProtKB-EC"/>
</dbReference>
<keyword evidence="5" id="KW-0460">Magnesium</keyword>
<dbReference type="PANTHER" id="PTHR11236:SF48">
    <property type="entry name" value="ISOCHORISMATE SYNTHASE MENF"/>
    <property type="match status" value="1"/>
</dbReference>
<evidence type="ECO:0000256" key="4">
    <source>
        <dbReference type="ARBA" id="ARBA00022723"/>
    </source>
</evidence>
<comment type="cofactor">
    <cofactor evidence="1">
        <name>Mg(2+)</name>
        <dbReference type="ChEBI" id="CHEBI:18420"/>
    </cofactor>
</comment>